<evidence type="ECO:0000313" key="11">
    <source>
        <dbReference type="EMBL" id="RAW43463.1"/>
    </source>
</evidence>
<evidence type="ECO:0000256" key="5">
    <source>
        <dbReference type="ARBA" id="ARBA00023015"/>
    </source>
</evidence>
<comment type="caution">
    <text evidence="11">The sequence shown here is derived from an EMBL/GenBank/DDBJ whole genome shotgun (WGS) entry which is preliminary data.</text>
</comment>
<dbReference type="VEuPathDB" id="FungiDB:PC110_g374"/>
<protein>
    <recommendedName>
        <fullName evidence="10">BED-type domain-containing protein</fullName>
    </recommendedName>
</protein>
<proteinExistence type="predicted"/>
<name>A0A329T1P3_9STRA</name>
<sequence>MPRPPSPLWEHFSKVTPNKRATCNYCGLNMCGLIIRMRMHLARKCASCPEPVKAEMCAEIGRKHLASTDASAQPSKKARTTKDNTQLPDEAQAQVQAPAGHASVQTVTPAPVHEELPTVPTASTTAVAVLDDKSDLDGYVARAIFGAGLPVTTVEHSAFVKMLKRMNAAYDPPSAFVLATSVLDLEYSEVQIRLRAEVLDSTAVTLGVESWEASQKRLLVSCVINKPTPAVFGIESTGEMPQTPEMLVDKIENTMMQIGTGRVSVIVTDTSESMKQASMTLQNKYPGTTFLPSCAHIMNVMMTEMLDMPTIASTLDTCTKLARFFAQDDLARNAIARVSEQIHSVEVTAPLGDPDDSGPNGLLECLFTIERNRHSLDILLAENGTLNDLNAQVKEQLISLDFWDDLSLFTELFEPFLEILKMFEADSALLSTFYHRFTLLWAHLDKYGSIVSKFQHIISSHWQNLQHPAMYTAYLLDPRFPPSSLSGEATSEALAYIKRTSSAEVYGSIVDELTRFTARTGLFADDAIWESAQKCSPITWWKGFIGSSCPNLQPVALRTLGFPVSAGLSRSKREIFEKIQAMNAKDMSDEQASKAAVVYLNSNLVSSVEDGVASTETLV</sequence>
<dbReference type="GO" id="GO:0003677">
    <property type="term" value="F:DNA binding"/>
    <property type="evidence" value="ECO:0007669"/>
    <property type="project" value="InterPro"/>
</dbReference>
<evidence type="ECO:0000256" key="4">
    <source>
        <dbReference type="ARBA" id="ARBA00022833"/>
    </source>
</evidence>
<dbReference type="Proteomes" id="UP000251314">
    <property type="component" value="Unassembled WGS sequence"/>
</dbReference>
<dbReference type="Pfam" id="PF04937">
    <property type="entry name" value="DUF659"/>
    <property type="match status" value="1"/>
</dbReference>
<dbReference type="SUPFAM" id="SSF53098">
    <property type="entry name" value="Ribonuclease H-like"/>
    <property type="match status" value="1"/>
</dbReference>
<evidence type="ECO:0000256" key="3">
    <source>
        <dbReference type="ARBA" id="ARBA00022771"/>
    </source>
</evidence>
<dbReference type="InterPro" id="IPR052035">
    <property type="entry name" value="ZnF_BED_domain_contain"/>
</dbReference>
<evidence type="ECO:0000259" key="10">
    <source>
        <dbReference type="PROSITE" id="PS50808"/>
    </source>
</evidence>
<dbReference type="AlphaFoldDB" id="A0A329T1P3"/>
<dbReference type="EMBL" id="MJFZ01000004">
    <property type="protein sequence ID" value="RAW43463.1"/>
    <property type="molecule type" value="Genomic_DNA"/>
</dbReference>
<keyword evidence="2" id="KW-0479">Metal-binding</keyword>
<evidence type="ECO:0000256" key="7">
    <source>
        <dbReference type="ARBA" id="ARBA00023242"/>
    </source>
</evidence>
<gene>
    <name evidence="11" type="ORF">PC110_g374</name>
</gene>
<dbReference type="InterPro" id="IPR007021">
    <property type="entry name" value="DUF659"/>
</dbReference>
<dbReference type="GO" id="GO:0008270">
    <property type="term" value="F:zinc ion binding"/>
    <property type="evidence" value="ECO:0007669"/>
    <property type="project" value="UniProtKB-KW"/>
</dbReference>
<evidence type="ECO:0000256" key="1">
    <source>
        <dbReference type="ARBA" id="ARBA00004123"/>
    </source>
</evidence>
<evidence type="ECO:0000256" key="8">
    <source>
        <dbReference type="PROSITE-ProRule" id="PRU00027"/>
    </source>
</evidence>
<keyword evidence="5" id="KW-0805">Transcription regulation</keyword>
<dbReference type="PROSITE" id="PS50808">
    <property type="entry name" value="ZF_BED"/>
    <property type="match status" value="1"/>
</dbReference>
<feature type="region of interest" description="Disordered" evidence="9">
    <location>
        <begin position="66"/>
        <end position="87"/>
    </location>
</feature>
<keyword evidence="12" id="KW-1185">Reference proteome</keyword>
<dbReference type="Pfam" id="PF02892">
    <property type="entry name" value="zf-BED"/>
    <property type="match status" value="1"/>
</dbReference>
<keyword evidence="7" id="KW-0539">Nucleus</keyword>
<dbReference type="PANTHER" id="PTHR46481">
    <property type="entry name" value="ZINC FINGER BED DOMAIN-CONTAINING PROTEIN 4"/>
    <property type="match status" value="1"/>
</dbReference>
<dbReference type="InterPro" id="IPR003656">
    <property type="entry name" value="Znf_BED"/>
</dbReference>
<comment type="subcellular location">
    <subcellularLocation>
        <location evidence="1">Nucleus</location>
    </subcellularLocation>
</comment>
<dbReference type="GO" id="GO:0005634">
    <property type="term" value="C:nucleus"/>
    <property type="evidence" value="ECO:0007669"/>
    <property type="project" value="UniProtKB-SubCell"/>
</dbReference>
<keyword evidence="4" id="KW-0862">Zinc</keyword>
<dbReference type="InterPro" id="IPR012337">
    <property type="entry name" value="RNaseH-like_sf"/>
</dbReference>
<accession>A0A329T1P3</accession>
<reference evidence="11 12" key="1">
    <citation type="submission" date="2018-01" db="EMBL/GenBank/DDBJ databases">
        <title>Draft genome of the strawberry crown rot pathogen Phytophthora cactorum.</title>
        <authorList>
            <person name="Armitage A.D."/>
            <person name="Lysoe E."/>
            <person name="Nellist C.F."/>
            <person name="Harrison R.J."/>
            <person name="Brurberg M.B."/>
        </authorList>
    </citation>
    <scope>NUCLEOTIDE SEQUENCE [LARGE SCALE GENOMIC DNA]</scope>
    <source>
        <strain evidence="11 12">10300</strain>
    </source>
</reference>
<keyword evidence="3 8" id="KW-0863">Zinc-finger</keyword>
<evidence type="ECO:0000256" key="2">
    <source>
        <dbReference type="ARBA" id="ARBA00022723"/>
    </source>
</evidence>
<dbReference type="STRING" id="29920.A0A329T1P3"/>
<feature type="domain" description="BED-type" evidence="10">
    <location>
        <begin position="3"/>
        <end position="52"/>
    </location>
</feature>
<evidence type="ECO:0000256" key="9">
    <source>
        <dbReference type="SAM" id="MobiDB-lite"/>
    </source>
</evidence>
<evidence type="ECO:0000256" key="6">
    <source>
        <dbReference type="ARBA" id="ARBA00023163"/>
    </source>
</evidence>
<organism evidence="11 12">
    <name type="scientific">Phytophthora cactorum</name>
    <dbReference type="NCBI Taxonomy" id="29920"/>
    <lineage>
        <taxon>Eukaryota</taxon>
        <taxon>Sar</taxon>
        <taxon>Stramenopiles</taxon>
        <taxon>Oomycota</taxon>
        <taxon>Peronosporomycetes</taxon>
        <taxon>Peronosporales</taxon>
        <taxon>Peronosporaceae</taxon>
        <taxon>Phytophthora</taxon>
    </lineage>
</organism>
<dbReference type="OrthoDB" id="4951847at2759"/>
<dbReference type="PANTHER" id="PTHR46481:SF10">
    <property type="entry name" value="ZINC FINGER BED DOMAIN-CONTAINING PROTEIN 39"/>
    <property type="match status" value="1"/>
</dbReference>
<keyword evidence="6" id="KW-0804">Transcription</keyword>
<evidence type="ECO:0000313" key="12">
    <source>
        <dbReference type="Proteomes" id="UP000251314"/>
    </source>
</evidence>